<evidence type="ECO:0000313" key="3">
    <source>
        <dbReference type="Proteomes" id="UP000829196"/>
    </source>
</evidence>
<protein>
    <submittedName>
        <fullName evidence="2">Uncharacterized protein</fullName>
    </submittedName>
</protein>
<dbReference type="AlphaFoldDB" id="A0A8T3C0L9"/>
<sequence length="64" mass="7330">MALLSKCNGTSLKLGTLLDGHTDQVQVHCQTNQTGKFKIFFFRIFDILWTLLILAKYLAMIHEC</sequence>
<keyword evidence="1" id="KW-0812">Transmembrane</keyword>
<comment type="caution">
    <text evidence="2">The sequence shown here is derived from an EMBL/GenBank/DDBJ whole genome shotgun (WGS) entry which is preliminary data.</text>
</comment>
<keyword evidence="3" id="KW-1185">Reference proteome</keyword>
<dbReference type="Proteomes" id="UP000829196">
    <property type="component" value="Unassembled WGS sequence"/>
</dbReference>
<evidence type="ECO:0000256" key="1">
    <source>
        <dbReference type="SAM" id="Phobius"/>
    </source>
</evidence>
<evidence type="ECO:0000313" key="2">
    <source>
        <dbReference type="EMBL" id="KAI0523073.1"/>
    </source>
</evidence>
<accession>A0A8T3C0L9</accession>
<dbReference type="EMBL" id="JAGYWB010000005">
    <property type="protein sequence ID" value="KAI0523073.1"/>
    <property type="molecule type" value="Genomic_DNA"/>
</dbReference>
<name>A0A8T3C0L9_DENNO</name>
<organism evidence="2 3">
    <name type="scientific">Dendrobium nobile</name>
    <name type="common">Orchid</name>
    <dbReference type="NCBI Taxonomy" id="94219"/>
    <lineage>
        <taxon>Eukaryota</taxon>
        <taxon>Viridiplantae</taxon>
        <taxon>Streptophyta</taxon>
        <taxon>Embryophyta</taxon>
        <taxon>Tracheophyta</taxon>
        <taxon>Spermatophyta</taxon>
        <taxon>Magnoliopsida</taxon>
        <taxon>Liliopsida</taxon>
        <taxon>Asparagales</taxon>
        <taxon>Orchidaceae</taxon>
        <taxon>Epidendroideae</taxon>
        <taxon>Malaxideae</taxon>
        <taxon>Dendrobiinae</taxon>
        <taxon>Dendrobium</taxon>
    </lineage>
</organism>
<proteinExistence type="predicted"/>
<keyword evidence="1" id="KW-0472">Membrane</keyword>
<feature type="transmembrane region" description="Helical" evidence="1">
    <location>
        <begin position="40"/>
        <end position="59"/>
    </location>
</feature>
<gene>
    <name evidence="2" type="ORF">KFK09_005463</name>
</gene>
<keyword evidence="1" id="KW-1133">Transmembrane helix</keyword>
<reference evidence="2" key="1">
    <citation type="journal article" date="2022" name="Front. Genet.">
        <title>Chromosome-Scale Assembly of the Dendrobium nobile Genome Provides Insights Into the Molecular Mechanism of the Biosynthesis of the Medicinal Active Ingredient of Dendrobium.</title>
        <authorList>
            <person name="Xu Q."/>
            <person name="Niu S.-C."/>
            <person name="Li K.-L."/>
            <person name="Zheng P.-J."/>
            <person name="Zhang X.-J."/>
            <person name="Jia Y."/>
            <person name="Liu Y."/>
            <person name="Niu Y.-X."/>
            <person name="Yu L.-H."/>
            <person name="Chen D.-F."/>
            <person name="Zhang G.-Q."/>
        </authorList>
    </citation>
    <scope>NUCLEOTIDE SEQUENCE</scope>
    <source>
        <tissue evidence="2">Leaf</tissue>
    </source>
</reference>